<dbReference type="Pfam" id="PF01026">
    <property type="entry name" value="TatD_DNase"/>
    <property type="match status" value="1"/>
</dbReference>
<dbReference type="Gene3D" id="3.20.20.140">
    <property type="entry name" value="Metal-dependent hydrolases"/>
    <property type="match status" value="1"/>
</dbReference>
<dbReference type="GO" id="GO:0016788">
    <property type="term" value="F:hydrolase activity, acting on ester bonds"/>
    <property type="evidence" value="ECO:0007669"/>
    <property type="project" value="InterPro"/>
</dbReference>
<dbReference type="PIRSF" id="PIRSF005902">
    <property type="entry name" value="DNase_TatD"/>
    <property type="match status" value="1"/>
</dbReference>
<organism evidence="5 6">
    <name type="scientific">Delftia acidovorans (strain DSM 14801 / SPH-1)</name>
    <dbReference type="NCBI Taxonomy" id="398578"/>
    <lineage>
        <taxon>Bacteria</taxon>
        <taxon>Pseudomonadati</taxon>
        <taxon>Pseudomonadota</taxon>
        <taxon>Betaproteobacteria</taxon>
        <taxon>Burkholderiales</taxon>
        <taxon>Comamonadaceae</taxon>
        <taxon>Delftia</taxon>
    </lineage>
</organism>
<keyword evidence="6" id="KW-1185">Reference proteome</keyword>
<keyword evidence="3" id="KW-0378">Hydrolase</keyword>
<comment type="similarity">
    <text evidence="1">Belongs to the metallo-dependent hydrolases superfamily. TatD-type hydrolase family.</text>
</comment>
<dbReference type="eggNOG" id="COG0084">
    <property type="taxonomic scope" value="Bacteria"/>
</dbReference>
<dbReference type="PROSITE" id="PS01091">
    <property type="entry name" value="TATD_3"/>
    <property type="match status" value="1"/>
</dbReference>
<evidence type="ECO:0000256" key="3">
    <source>
        <dbReference type="ARBA" id="ARBA00022801"/>
    </source>
</evidence>
<feature type="binding site" evidence="4">
    <location>
        <position position="30"/>
    </location>
    <ligand>
        <name>a divalent metal cation</name>
        <dbReference type="ChEBI" id="CHEBI:60240"/>
        <label>1</label>
    </ligand>
</feature>
<feature type="binding site" evidence="4">
    <location>
        <position position="28"/>
    </location>
    <ligand>
        <name>a divalent metal cation</name>
        <dbReference type="ChEBI" id="CHEBI:60240"/>
        <label>1</label>
    </ligand>
</feature>
<evidence type="ECO:0000256" key="2">
    <source>
        <dbReference type="ARBA" id="ARBA00022723"/>
    </source>
</evidence>
<dbReference type="FunFam" id="3.20.20.140:FF:000005">
    <property type="entry name" value="TatD family hydrolase"/>
    <property type="match status" value="1"/>
</dbReference>
<dbReference type="InterPro" id="IPR032466">
    <property type="entry name" value="Metal_Hydrolase"/>
</dbReference>
<dbReference type="STRING" id="398578.Daci_5398"/>
<evidence type="ECO:0000313" key="6">
    <source>
        <dbReference type="Proteomes" id="UP000000784"/>
    </source>
</evidence>
<feature type="binding site" evidence="4">
    <location>
        <position position="117"/>
    </location>
    <ligand>
        <name>a divalent metal cation</name>
        <dbReference type="ChEBI" id="CHEBI:60240"/>
        <label>1</label>
    </ligand>
</feature>
<dbReference type="PANTHER" id="PTHR46124">
    <property type="entry name" value="D-AMINOACYL-TRNA DEACYLASE"/>
    <property type="match status" value="1"/>
</dbReference>
<dbReference type="Proteomes" id="UP000000784">
    <property type="component" value="Chromosome"/>
</dbReference>
<keyword evidence="2 4" id="KW-0479">Metal-binding</keyword>
<dbReference type="KEGG" id="dac:Daci_5398"/>
<reference evidence="5 6" key="1">
    <citation type="journal article" date="2004" name="Appl. Environ. Microbiol.">
        <title>Mineralization of individual congeners of linear alkylbenzenesulfonate by defined pairs of heterotrophic bacteria.</title>
        <authorList>
            <person name="Schleheck D."/>
            <person name="Knepper T.P."/>
            <person name="Fischer K."/>
            <person name="Cook A.M."/>
        </authorList>
    </citation>
    <scope>NUCLEOTIDE SEQUENCE [LARGE SCALE GENOMIC DNA]</scope>
    <source>
        <strain evidence="6">DSM 14801 / SPH-1</strain>
    </source>
</reference>
<sequence length="293" mass="31518">MVFALPASGGPGAGRWHDAAMPAWIDTHCHLDAPEFDADRDAVRAQAAEAGVAHLVIPAVAREHWDAVVALARRHGDSYALGIHPLYTPNAREQDIAALRETLARLRGDAQLVAVGEIGLDFFVPGLDADRQIWFYEQQIALAREFDLPVILHVRKSSDRLLKTLRARPVAGGIAHAFNGSVQQAQAFIDLGFKLGFGGAVTYDRALKLRELAAALPLDALVLETDAPDIPPHWLYTTAGQRARGQAQGRNTPAELARIADVIAQLRGITPQALAEATGRNARAALRGLPAMA</sequence>
<dbReference type="SUPFAM" id="SSF51556">
    <property type="entry name" value="Metallo-dependent hydrolases"/>
    <property type="match status" value="1"/>
</dbReference>
<feature type="binding site" evidence="4">
    <location>
        <position position="226"/>
    </location>
    <ligand>
        <name>a divalent metal cation</name>
        <dbReference type="ChEBI" id="CHEBI:60240"/>
        <label>1</label>
    </ligand>
</feature>
<evidence type="ECO:0000313" key="5">
    <source>
        <dbReference type="EMBL" id="ABX38027.1"/>
    </source>
</evidence>
<protein>
    <submittedName>
        <fullName evidence="5">TatD-related deoxyribonuclease</fullName>
    </submittedName>
</protein>
<dbReference type="InterPro" id="IPR018228">
    <property type="entry name" value="DNase_TatD-rel_CS"/>
</dbReference>
<feature type="binding site" evidence="4">
    <location>
        <position position="153"/>
    </location>
    <ligand>
        <name>a divalent metal cation</name>
        <dbReference type="ChEBI" id="CHEBI:60240"/>
        <label>2</label>
    </ligand>
</feature>
<dbReference type="PANTHER" id="PTHR46124:SF2">
    <property type="entry name" value="D-AMINOACYL-TRNA DEACYLASE"/>
    <property type="match status" value="1"/>
</dbReference>
<name>A9BNY2_DELAS</name>
<gene>
    <name evidence="5" type="ordered locus">Daci_5398</name>
</gene>
<dbReference type="AlphaFoldDB" id="A9BNY2"/>
<dbReference type="GO" id="GO:0046872">
    <property type="term" value="F:metal ion binding"/>
    <property type="evidence" value="ECO:0007669"/>
    <property type="project" value="UniProtKB-KW"/>
</dbReference>
<evidence type="ECO:0000256" key="1">
    <source>
        <dbReference type="ARBA" id="ARBA00009275"/>
    </source>
</evidence>
<dbReference type="InterPro" id="IPR001130">
    <property type="entry name" value="TatD-like"/>
</dbReference>
<accession>A9BNY2</accession>
<dbReference type="EMBL" id="CP000884">
    <property type="protein sequence ID" value="ABX38027.1"/>
    <property type="molecule type" value="Genomic_DNA"/>
</dbReference>
<evidence type="ECO:0000256" key="4">
    <source>
        <dbReference type="PIRSR" id="PIRSR005902-1"/>
    </source>
</evidence>
<feature type="binding site" evidence="4">
    <location>
        <position position="176"/>
    </location>
    <ligand>
        <name>a divalent metal cation</name>
        <dbReference type="ChEBI" id="CHEBI:60240"/>
        <label>2</label>
    </ligand>
</feature>
<proteinExistence type="inferred from homology"/>
<dbReference type="CDD" id="cd01310">
    <property type="entry name" value="TatD_DNAse"/>
    <property type="match status" value="1"/>
</dbReference>
<reference evidence="6" key="2">
    <citation type="submission" date="2007-11" db="EMBL/GenBank/DDBJ databases">
        <title>Complete sequence of Delftia acidovorans DSM 14801 / SPH-1.</title>
        <authorList>
            <person name="Copeland A."/>
            <person name="Lucas S."/>
            <person name="Lapidus A."/>
            <person name="Barry K."/>
            <person name="Glavina del Rio T."/>
            <person name="Dalin E."/>
            <person name="Tice H."/>
            <person name="Pitluck S."/>
            <person name="Lowry S."/>
            <person name="Clum A."/>
            <person name="Schmutz J."/>
            <person name="Larimer F."/>
            <person name="Land M."/>
            <person name="Hauser L."/>
            <person name="Kyrpides N."/>
            <person name="Kim E."/>
            <person name="Schleheck D."/>
            <person name="Richardson P."/>
        </authorList>
    </citation>
    <scope>NUCLEOTIDE SEQUENCE [LARGE SCALE GENOMIC DNA]</scope>
    <source>
        <strain evidence="6">DSM 14801 / SPH-1</strain>
    </source>
</reference>
<dbReference type="HOGENOM" id="CLU_031506_0_1_4"/>